<dbReference type="OrthoDB" id="10554090at2759"/>
<evidence type="ECO:0000256" key="1">
    <source>
        <dbReference type="SAM" id="MobiDB-lite"/>
    </source>
</evidence>
<evidence type="ECO:0000313" key="2">
    <source>
        <dbReference type="EMBL" id="RPD60292.1"/>
    </source>
</evidence>
<proteinExistence type="predicted"/>
<name>A0A5C2S916_9APHY</name>
<dbReference type="AlphaFoldDB" id="A0A5C2S916"/>
<dbReference type="Proteomes" id="UP000313359">
    <property type="component" value="Unassembled WGS sequence"/>
</dbReference>
<dbReference type="EMBL" id="ML122266">
    <property type="protein sequence ID" value="RPD60292.1"/>
    <property type="molecule type" value="Genomic_DNA"/>
</dbReference>
<protein>
    <submittedName>
        <fullName evidence="2">Uncharacterized protein</fullName>
    </submittedName>
</protein>
<evidence type="ECO:0000313" key="3">
    <source>
        <dbReference type="Proteomes" id="UP000313359"/>
    </source>
</evidence>
<accession>A0A5C2S916</accession>
<feature type="region of interest" description="Disordered" evidence="1">
    <location>
        <begin position="1"/>
        <end position="20"/>
    </location>
</feature>
<sequence length="276" mass="32044">MPGGRRLNRKAPPNPEPEPRQLRFCQAVKGTNDPSISSMCAIRLPQDGSGPRFCRRHSKEFAKSFERYKEASLRAQALQSRVLAFSRMHMTNEFDCRKKVVEAIMVTDEFIRWASRELEERKAHAARFYGYDHEPDPGHLMRMNNVAQIIQAARFVGLDLEMAYPYAGPQQEPFVLHGLSVNVVRHERPETHDEIEEIVQVPYEDTDGPGQVEDFEEPDECALEKTMDVEEMFADKRAELEALEMLSWYSLTKRIRAFFTSRRRVRDDGYCHEVYG</sequence>
<reference evidence="2" key="1">
    <citation type="journal article" date="2018" name="Genome Biol. Evol.">
        <title>Genomics and development of Lentinus tigrinus, a white-rot wood-decaying mushroom with dimorphic fruiting bodies.</title>
        <authorList>
            <person name="Wu B."/>
            <person name="Xu Z."/>
            <person name="Knudson A."/>
            <person name="Carlson A."/>
            <person name="Chen N."/>
            <person name="Kovaka S."/>
            <person name="LaButti K."/>
            <person name="Lipzen A."/>
            <person name="Pennachio C."/>
            <person name="Riley R."/>
            <person name="Schakwitz W."/>
            <person name="Umezawa K."/>
            <person name="Ohm R.A."/>
            <person name="Grigoriev I.V."/>
            <person name="Nagy L.G."/>
            <person name="Gibbons J."/>
            <person name="Hibbett D."/>
        </authorList>
    </citation>
    <scope>NUCLEOTIDE SEQUENCE [LARGE SCALE GENOMIC DNA]</scope>
    <source>
        <strain evidence="2">ALCF2SS1-6</strain>
    </source>
</reference>
<organism evidence="2 3">
    <name type="scientific">Lentinus tigrinus ALCF2SS1-6</name>
    <dbReference type="NCBI Taxonomy" id="1328759"/>
    <lineage>
        <taxon>Eukaryota</taxon>
        <taxon>Fungi</taxon>
        <taxon>Dikarya</taxon>
        <taxon>Basidiomycota</taxon>
        <taxon>Agaricomycotina</taxon>
        <taxon>Agaricomycetes</taxon>
        <taxon>Polyporales</taxon>
        <taxon>Polyporaceae</taxon>
        <taxon>Lentinus</taxon>
    </lineage>
</organism>
<keyword evidence="3" id="KW-1185">Reference proteome</keyword>
<gene>
    <name evidence="2" type="ORF">L227DRAFT_575378</name>
</gene>